<dbReference type="AlphaFoldDB" id="A0A0L8FFH5"/>
<organism evidence="2">
    <name type="scientific">Octopus bimaculoides</name>
    <name type="common">California two-spotted octopus</name>
    <dbReference type="NCBI Taxonomy" id="37653"/>
    <lineage>
        <taxon>Eukaryota</taxon>
        <taxon>Metazoa</taxon>
        <taxon>Spiralia</taxon>
        <taxon>Lophotrochozoa</taxon>
        <taxon>Mollusca</taxon>
        <taxon>Cephalopoda</taxon>
        <taxon>Coleoidea</taxon>
        <taxon>Octopodiformes</taxon>
        <taxon>Octopoda</taxon>
        <taxon>Incirrata</taxon>
        <taxon>Octopodidae</taxon>
        <taxon>Octopus</taxon>
    </lineage>
</organism>
<reference evidence="2" key="1">
    <citation type="submission" date="2015-07" db="EMBL/GenBank/DDBJ databases">
        <title>MeaNS - Measles Nucleotide Surveillance Program.</title>
        <authorList>
            <person name="Tran T."/>
            <person name="Druce J."/>
        </authorList>
    </citation>
    <scope>NUCLEOTIDE SEQUENCE</scope>
    <source>
        <strain evidence="2">UCB-OBI-ISO-001</strain>
        <tissue evidence="2">Gonad</tissue>
    </source>
</reference>
<dbReference type="EMBL" id="KQ433514">
    <property type="protein sequence ID" value="KOF62410.1"/>
    <property type="molecule type" value="Genomic_DNA"/>
</dbReference>
<name>A0A0L8FFH5_OCTBM</name>
<sequence length="88" mass="9938">MRCGLILDVEDIFPPLIMQLLFVAIFSWSSFGNELPNSALLLFNLTGWLSGQTSFSLFGVLHSNLLFTYTFLSSATSHKHLLVFSFFE</sequence>
<feature type="transmembrane region" description="Helical" evidence="1">
    <location>
        <begin position="12"/>
        <end position="31"/>
    </location>
</feature>
<accession>A0A0L8FFH5</accession>
<protein>
    <submittedName>
        <fullName evidence="2">Uncharacterized protein</fullName>
    </submittedName>
</protein>
<gene>
    <name evidence="2" type="ORF">OCBIM_22023616mg</name>
</gene>
<proteinExistence type="predicted"/>
<keyword evidence="1" id="KW-0472">Membrane</keyword>
<keyword evidence="1" id="KW-0812">Transmembrane</keyword>
<evidence type="ECO:0000313" key="2">
    <source>
        <dbReference type="EMBL" id="KOF62410.1"/>
    </source>
</evidence>
<evidence type="ECO:0000256" key="1">
    <source>
        <dbReference type="SAM" id="Phobius"/>
    </source>
</evidence>
<keyword evidence="1" id="KW-1133">Transmembrane helix</keyword>